<organism evidence="3 4">
    <name type="scientific">Perkinsus olseni</name>
    <name type="common">Perkinsus atlanticus</name>
    <dbReference type="NCBI Taxonomy" id="32597"/>
    <lineage>
        <taxon>Eukaryota</taxon>
        <taxon>Sar</taxon>
        <taxon>Alveolata</taxon>
        <taxon>Perkinsozoa</taxon>
        <taxon>Perkinsea</taxon>
        <taxon>Perkinsida</taxon>
        <taxon>Perkinsidae</taxon>
        <taxon>Perkinsus</taxon>
    </lineage>
</organism>
<keyword evidence="2" id="KW-0812">Transmembrane</keyword>
<evidence type="ECO:0000256" key="2">
    <source>
        <dbReference type="SAM" id="Phobius"/>
    </source>
</evidence>
<feature type="non-terminal residue" evidence="3">
    <location>
        <position position="1"/>
    </location>
</feature>
<reference evidence="3 4" key="1">
    <citation type="submission" date="2020-04" db="EMBL/GenBank/DDBJ databases">
        <title>Perkinsus olseni comparative genomics.</title>
        <authorList>
            <person name="Bogema D.R."/>
        </authorList>
    </citation>
    <scope>NUCLEOTIDE SEQUENCE [LARGE SCALE GENOMIC DNA]</scope>
    <source>
        <strain evidence="3 4">ATCC PRA-207</strain>
    </source>
</reference>
<keyword evidence="2" id="KW-1133">Transmembrane helix</keyword>
<protein>
    <submittedName>
        <fullName evidence="3">Uncharacterized protein</fullName>
    </submittedName>
</protein>
<accession>A0A7J6QUG1</accession>
<feature type="non-terminal residue" evidence="3">
    <location>
        <position position="97"/>
    </location>
</feature>
<sequence>LLESLQMVNRCPIVIYLHLALALSVLCGLASGMRTAAELDDSFELGLGIGSDDVSLDVALLNSVGKEGGGTVASPTSSVTFGKPLDERGPRIVEMSC</sequence>
<gene>
    <name evidence="3" type="ORF">FOZ63_021589</name>
</gene>
<comment type="caution">
    <text evidence="3">The sequence shown here is derived from an EMBL/GenBank/DDBJ whole genome shotgun (WGS) entry which is preliminary data.</text>
</comment>
<proteinExistence type="predicted"/>
<dbReference type="AlphaFoldDB" id="A0A7J6QUG1"/>
<dbReference type="EMBL" id="JABANO010030396">
    <property type="protein sequence ID" value="KAF4711943.1"/>
    <property type="molecule type" value="Genomic_DNA"/>
</dbReference>
<keyword evidence="4" id="KW-1185">Reference proteome</keyword>
<name>A0A7J6QUG1_PEROL</name>
<feature type="transmembrane region" description="Helical" evidence="2">
    <location>
        <begin position="13"/>
        <end position="33"/>
    </location>
</feature>
<evidence type="ECO:0000313" key="3">
    <source>
        <dbReference type="EMBL" id="KAF4711943.1"/>
    </source>
</evidence>
<evidence type="ECO:0000313" key="4">
    <source>
        <dbReference type="Proteomes" id="UP000553632"/>
    </source>
</evidence>
<keyword evidence="2" id="KW-0472">Membrane</keyword>
<dbReference type="Proteomes" id="UP000553632">
    <property type="component" value="Unassembled WGS sequence"/>
</dbReference>
<evidence type="ECO:0000256" key="1">
    <source>
        <dbReference type="SAM" id="MobiDB-lite"/>
    </source>
</evidence>
<feature type="region of interest" description="Disordered" evidence="1">
    <location>
        <begin position="67"/>
        <end position="86"/>
    </location>
</feature>